<evidence type="ECO:0000313" key="2">
    <source>
        <dbReference type="EMBL" id="KAK5641371.1"/>
    </source>
</evidence>
<comment type="caution">
    <text evidence="2">The sequence shown here is derived from an EMBL/GenBank/DDBJ whole genome shotgun (WGS) entry which is preliminary data.</text>
</comment>
<evidence type="ECO:0000313" key="3">
    <source>
        <dbReference type="Proteomes" id="UP001329430"/>
    </source>
</evidence>
<gene>
    <name evidence="2" type="ORF">RI129_009918</name>
</gene>
<evidence type="ECO:0000259" key="1">
    <source>
        <dbReference type="Pfam" id="PF16794"/>
    </source>
</evidence>
<dbReference type="EMBL" id="JAVRBK010000007">
    <property type="protein sequence ID" value="KAK5641371.1"/>
    <property type="molecule type" value="Genomic_DNA"/>
</dbReference>
<feature type="domain" description="Activating transcription factor 7-interacting protein Fn3" evidence="1">
    <location>
        <begin position="80"/>
        <end position="178"/>
    </location>
</feature>
<dbReference type="InterPro" id="IPR036116">
    <property type="entry name" value="FN3_sf"/>
</dbReference>
<accession>A0AAN7VA85</accession>
<dbReference type="GO" id="GO:0005634">
    <property type="term" value="C:nucleus"/>
    <property type="evidence" value="ECO:0007669"/>
    <property type="project" value="TreeGrafter"/>
</dbReference>
<sequence>MFWAKKFTLCLGQTAAKNGSPIVANNGTVRTNQVQSVRLSSPVTTVRTSPWSEAVAKHPATLPPLPPPVTQIHSAARLPIPPKPHLSIRRWSGGIVLSWKMPYDLDNYETIASYQLYVYKETTSLPSSDMWRKVGDVTALTLPMACTLTHEFADINKYYFAIRAVDVQKRMGLFSDPEQILL</sequence>
<dbReference type="InterPro" id="IPR056565">
    <property type="entry name" value="Fn3_ATF7IP"/>
</dbReference>
<dbReference type="PANTHER" id="PTHR23210:SF26">
    <property type="entry name" value="ACTIVATING TRANSCRIPTION FACTOR 7-INTERACTING PROTEIN 1"/>
    <property type="match status" value="1"/>
</dbReference>
<dbReference type="Proteomes" id="UP001329430">
    <property type="component" value="Chromosome 7"/>
</dbReference>
<reference evidence="2 3" key="1">
    <citation type="journal article" date="2024" name="Insects">
        <title>An Improved Chromosome-Level Genome Assembly of the Firefly Pyrocoelia pectoralis.</title>
        <authorList>
            <person name="Fu X."/>
            <person name="Meyer-Rochow V.B."/>
            <person name="Ballantyne L."/>
            <person name="Zhu X."/>
        </authorList>
    </citation>
    <scope>NUCLEOTIDE SEQUENCE [LARGE SCALE GENOMIC DNA]</scope>
    <source>
        <strain evidence="2">XCY_ONT2</strain>
    </source>
</reference>
<keyword evidence="3" id="KW-1185">Reference proteome</keyword>
<dbReference type="GO" id="GO:0005667">
    <property type="term" value="C:transcription regulator complex"/>
    <property type="evidence" value="ECO:0007669"/>
    <property type="project" value="TreeGrafter"/>
</dbReference>
<proteinExistence type="predicted"/>
<dbReference type="InterPro" id="IPR013783">
    <property type="entry name" value="Ig-like_fold"/>
</dbReference>
<dbReference type="GO" id="GO:0006355">
    <property type="term" value="P:regulation of DNA-templated transcription"/>
    <property type="evidence" value="ECO:0007669"/>
    <property type="project" value="TreeGrafter"/>
</dbReference>
<dbReference type="Pfam" id="PF16794">
    <property type="entry name" value="fn3_4"/>
    <property type="match status" value="1"/>
</dbReference>
<dbReference type="InterPro" id="IPR026085">
    <property type="entry name" value="ATF7-int"/>
</dbReference>
<organism evidence="2 3">
    <name type="scientific">Pyrocoelia pectoralis</name>
    <dbReference type="NCBI Taxonomy" id="417401"/>
    <lineage>
        <taxon>Eukaryota</taxon>
        <taxon>Metazoa</taxon>
        <taxon>Ecdysozoa</taxon>
        <taxon>Arthropoda</taxon>
        <taxon>Hexapoda</taxon>
        <taxon>Insecta</taxon>
        <taxon>Pterygota</taxon>
        <taxon>Neoptera</taxon>
        <taxon>Endopterygota</taxon>
        <taxon>Coleoptera</taxon>
        <taxon>Polyphaga</taxon>
        <taxon>Elateriformia</taxon>
        <taxon>Elateroidea</taxon>
        <taxon>Lampyridae</taxon>
        <taxon>Lampyrinae</taxon>
        <taxon>Pyrocoelia</taxon>
    </lineage>
</organism>
<dbReference type="SUPFAM" id="SSF49265">
    <property type="entry name" value="Fibronectin type III"/>
    <property type="match status" value="1"/>
</dbReference>
<dbReference type="GO" id="GO:0003712">
    <property type="term" value="F:transcription coregulator activity"/>
    <property type="evidence" value="ECO:0007669"/>
    <property type="project" value="TreeGrafter"/>
</dbReference>
<dbReference type="PANTHER" id="PTHR23210">
    <property type="entry name" value="ACTIVATING TRANSCRIPTION FACTOR 7 INTERACTING PROTEIN"/>
    <property type="match status" value="1"/>
</dbReference>
<name>A0AAN7VA85_9COLE</name>
<dbReference type="Gene3D" id="2.60.40.10">
    <property type="entry name" value="Immunoglobulins"/>
    <property type="match status" value="1"/>
</dbReference>
<protein>
    <recommendedName>
        <fullName evidence="1">Activating transcription factor 7-interacting protein Fn3 domain-containing protein</fullName>
    </recommendedName>
</protein>
<dbReference type="AlphaFoldDB" id="A0AAN7VA85"/>